<comment type="subunit">
    <text evidence="4 9">Homodimer.</text>
</comment>
<dbReference type="SUPFAM" id="SSF53383">
    <property type="entry name" value="PLP-dependent transferases"/>
    <property type="match status" value="1"/>
</dbReference>
<dbReference type="Gene3D" id="3.40.640.10">
    <property type="entry name" value="Type I PLP-dependent aspartate aminotransferase-like (Major domain)"/>
    <property type="match status" value="1"/>
</dbReference>
<protein>
    <recommendedName>
        <fullName evidence="9">8-amino-7-oxononanoate synthase</fullName>
        <shortName evidence="9">AONS</shortName>
        <ecNumber evidence="9">2.3.1.47</ecNumber>
    </recommendedName>
    <alternativeName>
        <fullName evidence="9">7-keto-8-amino-pelargonic acid synthase</fullName>
        <shortName evidence="9">7-KAP synthase</shortName>
        <shortName evidence="9">KAPA synthase</shortName>
    </alternativeName>
    <alternativeName>
        <fullName evidence="9">8-amino-7-ketopelargonate synthase</fullName>
    </alternativeName>
</protein>
<sequence length="386" mass="41660">MSNRFYDFSASLQQLEQQNLYRRRRVVDGPQAVELQVEGRRLLNFCSNDYLGLANHPDVVEAFKTGADRYGCGSGAAHLICGHSSAHHALEEELAAFTGRERALLFSTGYMANLGAISALVGRGDCVLEDRLNHASLLDGGLMSGARFQRYRHADTDDLRVKLDRTQGRVLIVSDGVFSMDGDVAPLPDLARLADKYQAGLLVDDAHGFGVLGRNGGGVVEHFGLSAEHVPILVGTLGKAFGTFGAFVAGSAELIEYLMQKARTYVYTTALPAAVAEATRTGLRLLQAESWRREQLQALVGHFRRGAEQQGLRLMASATAIQPLLVGDSGRALVASRELADLGFWVGAIRPPTVPAGSARLRITFTAHHSLQQVDALLAALGEVLR</sequence>
<feature type="binding site" evidence="9">
    <location>
        <position position="236"/>
    </location>
    <ligand>
        <name>pyridoxal 5'-phosphate</name>
        <dbReference type="ChEBI" id="CHEBI:597326"/>
    </ligand>
</feature>
<dbReference type="Gene3D" id="3.90.1150.10">
    <property type="entry name" value="Aspartate Aminotransferase, domain 1"/>
    <property type="match status" value="1"/>
</dbReference>
<keyword evidence="5 9" id="KW-0808">Transferase</keyword>
<keyword evidence="6 9" id="KW-0093">Biotin biosynthesis</keyword>
<evidence type="ECO:0000256" key="4">
    <source>
        <dbReference type="ARBA" id="ARBA00011738"/>
    </source>
</evidence>
<dbReference type="InterPro" id="IPR004839">
    <property type="entry name" value="Aminotransferase_I/II_large"/>
</dbReference>
<comment type="pathway">
    <text evidence="2 9">Cofactor biosynthesis; biotin biosynthesis.</text>
</comment>
<evidence type="ECO:0000256" key="5">
    <source>
        <dbReference type="ARBA" id="ARBA00022679"/>
    </source>
</evidence>
<comment type="catalytic activity">
    <reaction evidence="8 9">
        <text>6-carboxyhexanoyl-[ACP] + L-alanine + H(+) = (8S)-8-amino-7-oxononanoate + holo-[ACP] + CO2</text>
        <dbReference type="Rhea" id="RHEA:42288"/>
        <dbReference type="Rhea" id="RHEA-COMP:9685"/>
        <dbReference type="Rhea" id="RHEA-COMP:9955"/>
        <dbReference type="ChEBI" id="CHEBI:15378"/>
        <dbReference type="ChEBI" id="CHEBI:16526"/>
        <dbReference type="ChEBI" id="CHEBI:57972"/>
        <dbReference type="ChEBI" id="CHEBI:64479"/>
        <dbReference type="ChEBI" id="CHEBI:78846"/>
        <dbReference type="ChEBI" id="CHEBI:149468"/>
        <dbReference type="EC" id="2.3.1.47"/>
    </reaction>
</comment>
<dbReference type="Proteomes" id="UP001524569">
    <property type="component" value="Unassembled WGS sequence"/>
</dbReference>
<feature type="binding site" evidence="9">
    <location>
        <position position="179"/>
    </location>
    <ligand>
        <name>pyridoxal 5'-phosphate</name>
        <dbReference type="ChEBI" id="CHEBI:597326"/>
    </ligand>
</feature>
<keyword evidence="7 9" id="KW-0663">Pyridoxal phosphate</keyword>
<evidence type="ECO:0000256" key="9">
    <source>
        <dbReference type="HAMAP-Rule" id="MF_01693"/>
    </source>
</evidence>
<evidence type="ECO:0000256" key="7">
    <source>
        <dbReference type="ARBA" id="ARBA00022898"/>
    </source>
</evidence>
<dbReference type="RefSeq" id="WP_256610471.1">
    <property type="nucleotide sequence ID" value="NZ_JANIBM010000007.1"/>
</dbReference>
<feature type="binding site" evidence="9">
    <location>
        <position position="134"/>
    </location>
    <ligand>
        <name>substrate</name>
    </ligand>
</feature>
<feature type="modified residue" description="N6-(pyridoxal phosphate)lysine" evidence="9">
    <location>
        <position position="239"/>
    </location>
</feature>
<evidence type="ECO:0000256" key="1">
    <source>
        <dbReference type="ARBA" id="ARBA00001933"/>
    </source>
</evidence>
<organism evidence="11 12">
    <name type="scientific">Methylomonas aurea</name>
    <dbReference type="NCBI Taxonomy" id="2952224"/>
    <lineage>
        <taxon>Bacteria</taxon>
        <taxon>Pseudomonadati</taxon>
        <taxon>Pseudomonadota</taxon>
        <taxon>Gammaproteobacteria</taxon>
        <taxon>Methylococcales</taxon>
        <taxon>Methylococcaceae</taxon>
        <taxon>Methylomonas</taxon>
    </lineage>
</organism>
<dbReference type="EMBL" id="JANIBM010000007">
    <property type="protein sequence ID" value="MCQ8181184.1"/>
    <property type="molecule type" value="Genomic_DNA"/>
</dbReference>
<evidence type="ECO:0000259" key="10">
    <source>
        <dbReference type="Pfam" id="PF00155"/>
    </source>
</evidence>
<dbReference type="PANTHER" id="PTHR13693:SF100">
    <property type="entry name" value="8-AMINO-7-OXONONANOATE SYNTHASE"/>
    <property type="match status" value="1"/>
</dbReference>
<dbReference type="GO" id="GO:0008710">
    <property type="term" value="F:8-amino-7-oxononanoate synthase activity"/>
    <property type="evidence" value="ECO:0007669"/>
    <property type="project" value="UniProtKB-EC"/>
</dbReference>
<evidence type="ECO:0000256" key="8">
    <source>
        <dbReference type="ARBA" id="ARBA00047715"/>
    </source>
</evidence>
<accession>A0ABT1UG28</accession>
<feature type="binding site" evidence="9">
    <location>
        <begin position="109"/>
        <end position="110"/>
    </location>
    <ligand>
        <name>pyridoxal 5'-phosphate</name>
        <dbReference type="ChEBI" id="CHEBI:597326"/>
    </ligand>
</feature>
<dbReference type="InterPro" id="IPR015424">
    <property type="entry name" value="PyrdxlP-dep_Trfase"/>
</dbReference>
<comment type="function">
    <text evidence="9">Catalyzes the decarboxylative condensation of pimeloyl-[acyl-carrier protein] and L-alanine to produce 8-amino-7-oxononanoate (AON), [acyl-carrier protein], and carbon dioxide.</text>
</comment>
<feature type="binding site" evidence="9">
    <location>
        <position position="353"/>
    </location>
    <ligand>
        <name>substrate</name>
    </ligand>
</feature>
<dbReference type="InterPro" id="IPR004723">
    <property type="entry name" value="AONS_Archaea/Proteobacteria"/>
</dbReference>
<evidence type="ECO:0000256" key="3">
    <source>
        <dbReference type="ARBA" id="ARBA00010008"/>
    </source>
</evidence>
<dbReference type="CDD" id="cd06454">
    <property type="entry name" value="KBL_like"/>
    <property type="match status" value="1"/>
</dbReference>
<dbReference type="InterPro" id="IPR015422">
    <property type="entry name" value="PyrdxlP-dep_Trfase_small"/>
</dbReference>
<dbReference type="InterPro" id="IPR050087">
    <property type="entry name" value="AON_synthase_class-II"/>
</dbReference>
<reference evidence="11 12" key="1">
    <citation type="submission" date="2022-07" db="EMBL/GenBank/DDBJ databases">
        <title>Methylomonas rivi sp. nov., Methylomonas rosea sp. nov., Methylomonas aureus sp. nov. and Methylomonas subterranea sp. nov., four novel methanotrophs isolated from a freshwater creek and the deep terrestrial subsurface.</title>
        <authorList>
            <person name="Abin C."/>
            <person name="Sankaranarayanan K."/>
            <person name="Garner C."/>
            <person name="Sindelar R."/>
            <person name="Kotary K."/>
            <person name="Garner R."/>
            <person name="Barclay S."/>
            <person name="Lawson P."/>
            <person name="Krumholz L."/>
        </authorList>
    </citation>
    <scope>NUCLEOTIDE SEQUENCE [LARGE SCALE GENOMIC DNA]</scope>
    <source>
        <strain evidence="11 12">SURF-1</strain>
    </source>
</reference>
<dbReference type="EC" id="2.3.1.47" evidence="9"/>
<gene>
    <name evidence="9 11" type="primary">bioF</name>
    <name evidence="11" type="ORF">NP603_08695</name>
</gene>
<proteinExistence type="inferred from homology"/>
<comment type="cofactor">
    <cofactor evidence="1 9">
        <name>pyridoxal 5'-phosphate</name>
        <dbReference type="ChEBI" id="CHEBI:597326"/>
    </cofactor>
</comment>
<dbReference type="InterPro" id="IPR015421">
    <property type="entry name" value="PyrdxlP-dep_Trfase_major"/>
</dbReference>
<dbReference type="PROSITE" id="PS00599">
    <property type="entry name" value="AA_TRANSFER_CLASS_2"/>
    <property type="match status" value="1"/>
</dbReference>
<dbReference type="NCBIfam" id="TIGR00858">
    <property type="entry name" value="bioF"/>
    <property type="match status" value="1"/>
</dbReference>
<dbReference type="InterPro" id="IPR022834">
    <property type="entry name" value="AONS_Proteobacteria"/>
</dbReference>
<dbReference type="Pfam" id="PF00155">
    <property type="entry name" value="Aminotran_1_2"/>
    <property type="match status" value="1"/>
</dbReference>
<evidence type="ECO:0000313" key="11">
    <source>
        <dbReference type="EMBL" id="MCQ8181184.1"/>
    </source>
</evidence>
<feature type="binding site" evidence="9">
    <location>
        <position position="22"/>
    </location>
    <ligand>
        <name>substrate</name>
    </ligand>
</feature>
<feature type="domain" description="Aminotransferase class I/classII large" evidence="10">
    <location>
        <begin position="42"/>
        <end position="381"/>
    </location>
</feature>
<dbReference type="PANTHER" id="PTHR13693">
    <property type="entry name" value="CLASS II AMINOTRANSFERASE/8-AMINO-7-OXONONANOATE SYNTHASE"/>
    <property type="match status" value="1"/>
</dbReference>
<name>A0ABT1UG28_9GAMM</name>
<dbReference type="HAMAP" id="MF_01693">
    <property type="entry name" value="BioF_aminotrans_2"/>
    <property type="match status" value="1"/>
</dbReference>
<evidence type="ECO:0000256" key="6">
    <source>
        <dbReference type="ARBA" id="ARBA00022756"/>
    </source>
</evidence>
<comment type="caution">
    <text evidence="11">The sequence shown here is derived from an EMBL/GenBank/DDBJ whole genome shotgun (WGS) entry which is preliminary data.</text>
</comment>
<evidence type="ECO:0000256" key="2">
    <source>
        <dbReference type="ARBA" id="ARBA00004746"/>
    </source>
</evidence>
<comment type="similarity">
    <text evidence="3 9">Belongs to the class-II pyridoxal-phosphate-dependent aminotransferase family. BioF subfamily.</text>
</comment>
<evidence type="ECO:0000313" key="12">
    <source>
        <dbReference type="Proteomes" id="UP001524569"/>
    </source>
</evidence>
<keyword evidence="11" id="KW-0012">Acyltransferase</keyword>
<dbReference type="InterPro" id="IPR001917">
    <property type="entry name" value="Aminotrans_II_pyridoxalP_BS"/>
</dbReference>
<keyword evidence="12" id="KW-1185">Reference proteome</keyword>
<feature type="binding site" evidence="9">
    <location>
        <position position="207"/>
    </location>
    <ligand>
        <name>pyridoxal 5'-phosphate</name>
        <dbReference type="ChEBI" id="CHEBI:597326"/>
    </ligand>
</feature>